<dbReference type="SMART" id="SM00448">
    <property type="entry name" value="REC"/>
    <property type="match status" value="1"/>
</dbReference>
<dbReference type="PRINTS" id="PR00038">
    <property type="entry name" value="HTHLUXR"/>
</dbReference>
<dbReference type="InterPro" id="IPR058245">
    <property type="entry name" value="NreC/VraR/RcsB-like_REC"/>
</dbReference>
<dbReference type="SMART" id="SM00421">
    <property type="entry name" value="HTH_LUXR"/>
    <property type="match status" value="1"/>
</dbReference>
<keyword evidence="2" id="KW-0238">DNA-binding</keyword>
<sequence length="222" mass="23873">MDEFSVRVIVADDHPVTGHGIAHGLSRMPTIEVVAVVSYAKALVDQLDTTPCDVLVLDYVMPAAAGQYGDGKALIAFLRRRYPQLRIVTVTMLSSPPVFRALQLLGVHCIASKSDSISHMVAAVHAAYANGSYLSPAIASLVTQADIGSGSALSKRESEIVRLFREGYKVTEIAEKLHRSKKTISAQKLAAMRKLGITRDADLIKYADSLGPFVNAEPPATN</sequence>
<dbReference type="Gene3D" id="1.10.10.10">
    <property type="entry name" value="Winged helix-like DNA-binding domain superfamily/Winged helix DNA-binding domain"/>
    <property type="match status" value="1"/>
</dbReference>
<keyword evidence="1 3" id="KW-0597">Phosphoprotein</keyword>
<feature type="modified residue" description="4-aspartylphosphate" evidence="3">
    <location>
        <position position="58"/>
    </location>
</feature>
<evidence type="ECO:0000259" key="5">
    <source>
        <dbReference type="PROSITE" id="PS50110"/>
    </source>
</evidence>
<comment type="caution">
    <text evidence="6">The sequence shown here is derived from an EMBL/GenBank/DDBJ whole genome shotgun (WGS) entry which is preliminary data.</text>
</comment>
<dbReference type="InterPro" id="IPR001789">
    <property type="entry name" value="Sig_transdc_resp-reg_receiver"/>
</dbReference>
<keyword evidence="7" id="KW-1185">Reference proteome</keyword>
<dbReference type="RefSeq" id="WP_316684054.1">
    <property type="nucleotide sequence ID" value="NZ_CATZAT010000005.1"/>
</dbReference>
<dbReference type="InterPro" id="IPR036388">
    <property type="entry name" value="WH-like_DNA-bd_sf"/>
</dbReference>
<dbReference type="InterPro" id="IPR051015">
    <property type="entry name" value="EvgA-like"/>
</dbReference>
<dbReference type="EMBL" id="CATZAT010000005">
    <property type="protein sequence ID" value="CAJ0793695.1"/>
    <property type="molecule type" value="Genomic_DNA"/>
</dbReference>
<protein>
    <submittedName>
        <fullName evidence="6">Transcriptional regulatory protein RcsB</fullName>
    </submittedName>
</protein>
<dbReference type="InterPro" id="IPR016032">
    <property type="entry name" value="Sig_transdc_resp-reg_C-effctor"/>
</dbReference>
<dbReference type="GO" id="GO:0003677">
    <property type="term" value="F:DNA binding"/>
    <property type="evidence" value="ECO:0007669"/>
    <property type="project" value="UniProtKB-KW"/>
</dbReference>
<dbReference type="CDD" id="cd17535">
    <property type="entry name" value="REC_NarL-like"/>
    <property type="match status" value="1"/>
</dbReference>
<evidence type="ECO:0000259" key="4">
    <source>
        <dbReference type="PROSITE" id="PS50043"/>
    </source>
</evidence>
<dbReference type="SUPFAM" id="SSF46894">
    <property type="entry name" value="C-terminal effector domain of the bipartite response regulators"/>
    <property type="match status" value="1"/>
</dbReference>
<evidence type="ECO:0000256" key="2">
    <source>
        <dbReference type="ARBA" id="ARBA00023125"/>
    </source>
</evidence>
<dbReference type="AlphaFoldDB" id="A0ABC8QD30"/>
<evidence type="ECO:0000256" key="1">
    <source>
        <dbReference type="ARBA" id="ARBA00022553"/>
    </source>
</evidence>
<dbReference type="PROSITE" id="PS00622">
    <property type="entry name" value="HTH_LUXR_1"/>
    <property type="match status" value="1"/>
</dbReference>
<gene>
    <name evidence="6" type="primary">rcsB_1</name>
    <name evidence="6" type="ORF">LMG18096_02866</name>
</gene>
<reference evidence="6 7" key="1">
    <citation type="submission" date="2023-07" db="EMBL/GenBank/DDBJ databases">
        <authorList>
            <person name="Peeters C."/>
        </authorList>
    </citation>
    <scope>NUCLEOTIDE SEQUENCE [LARGE SCALE GENOMIC DNA]</scope>
    <source>
        <strain evidence="6 7">LMG 18096</strain>
    </source>
</reference>
<dbReference type="InterPro" id="IPR000792">
    <property type="entry name" value="Tscrpt_reg_LuxR_C"/>
</dbReference>
<dbReference type="PROSITE" id="PS50110">
    <property type="entry name" value="RESPONSE_REGULATORY"/>
    <property type="match status" value="1"/>
</dbReference>
<evidence type="ECO:0000313" key="7">
    <source>
        <dbReference type="Proteomes" id="UP001189663"/>
    </source>
</evidence>
<feature type="domain" description="Response regulatory" evidence="5">
    <location>
        <begin position="7"/>
        <end position="128"/>
    </location>
</feature>
<dbReference type="PANTHER" id="PTHR45566">
    <property type="entry name" value="HTH-TYPE TRANSCRIPTIONAL REGULATOR YHJB-RELATED"/>
    <property type="match status" value="1"/>
</dbReference>
<dbReference type="PROSITE" id="PS50043">
    <property type="entry name" value="HTH_LUXR_2"/>
    <property type="match status" value="1"/>
</dbReference>
<dbReference type="Pfam" id="PF00072">
    <property type="entry name" value="Response_reg"/>
    <property type="match status" value="1"/>
</dbReference>
<dbReference type="CDD" id="cd06170">
    <property type="entry name" value="LuxR_C_like"/>
    <property type="match status" value="1"/>
</dbReference>
<dbReference type="Proteomes" id="UP001189663">
    <property type="component" value="Unassembled WGS sequence"/>
</dbReference>
<evidence type="ECO:0000313" key="6">
    <source>
        <dbReference type="EMBL" id="CAJ0793695.1"/>
    </source>
</evidence>
<dbReference type="Gene3D" id="3.40.50.2300">
    <property type="match status" value="1"/>
</dbReference>
<evidence type="ECO:0000256" key="3">
    <source>
        <dbReference type="PROSITE-ProRule" id="PRU00169"/>
    </source>
</evidence>
<dbReference type="SUPFAM" id="SSF52172">
    <property type="entry name" value="CheY-like"/>
    <property type="match status" value="1"/>
</dbReference>
<accession>A0ABC8QD30</accession>
<feature type="domain" description="HTH luxR-type" evidence="4">
    <location>
        <begin position="146"/>
        <end position="211"/>
    </location>
</feature>
<organism evidence="6 7">
    <name type="scientific">Ralstonia holmesii</name>
    <dbReference type="NCBI Taxonomy" id="3058602"/>
    <lineage>
        <taxon>Bacteria</taxon>
        <taxon>Pseudomonadati</taxon>
        <taxon>Pseudomonadota</taxon>
        <taxon>Betaproteobacteria</taxon>
        <taxon>Burkholderiales</taxon>
        <taxon>Burkholderiaceae</taxon>
        <taxon>Ralstonia</taxon>
    </lineage>
</organism>
<dbReference type="PANTHER" id="PTHR45566:SF1">
    <property type="entry name" value="HTH-TYPE TRANSCRIPTIONAL REGULATOR YHJB-RELATED"/>
    <property type="match status" value="1"/>
</dbReference>
<dbReference type="Pfam" id="PF00196">
    <property type="entry name" value="GerE"/>
    <property type="match status" value="1"/>
</dbReference>
<proteinExistence type="predicted"/>
<name>A0ABC8QD30_9RALS</name>
<dbReference type="InterPro" id="IPR011006">
    <property type="entry name" value="CheY-like_superfamily"/>
</dbReference>